<gene>
    <name evidence="6 7" type="primary">lptC</name>
    <name evidence="7" type="ORF">ACFQ2N_03065</name>
</gene>
<evidence type="ECO:0000256" key="4">
    <source>
        <dbReference type="ARBA" id="ARBA00022989"/>
    </source>
</evidence>
<dbReference type="EMBL" id="JBHTKN010000001">
    <property type="protein sequence ID" value="MFD1041328.1"/>
    <property type="molecule type" value="Genomic_DNA"/>
</dbReference>
<evidence type="ECO:0000256" key="5">
    <source>
        <dbReference type="ARBA" id="ARBA00023136"/>
    </source>
</evidence>
<dbReference type="InterPro" id="IPR052363">
    <property type="entry name" value="LPS_export_LptC"/>
</dbReference>
<dbReference type="InterPro" id="IPR026265">
    <property type="entry name" value="LptC"/>
</dbReference>
<evidence type="ECO:0000256" key="1">
    <source>
        <dbReference type="ARBA" id="ARBA00022475"/>
    </source>
</evidence>
<dbReference type="PANTHER" id="PTHR37481">
    <property type="entry name" value="LIPOPOLYSACCHARIDE EXPORT SYSTEM PROTEIN LPTC"/>
    <property type="match status" value="1"/>
</dbReference>
<keyword evidence="8" id="KW-1185">Reference proteome</keyword>
<comment type="subcellular location">
    <subcellularLocation>
        <location evidence="6">Cell inner membrane</location>
        <topology evidence="6">Single-pass membrane protein</topology>
    </subcellularLocation>
</comment>
<dbReference type="Gene3D" id="2.60.450.10">
    <property type="entry name" value="Lipopolysaccharide (LPS) transport protein A like domain"/>
    <property type="match status" value="1"/>
</dbReference>
<comment type="subunit">
    <text evidence="6">Component of the lipopolysaccharide transport and assembly complex. Interacts with LptA and the LptBFG transporter complex.</text>
</comment>
<protein>
    <recommendedName>
        <fullName evidence="6">Lipopolysaccharide export system protein LptC</fullName>
    </recommendedName>
</protein>
<evidence type="ECO:0000256" key="6">
    <source>
        <dbReference type="HAMAP-Rule" id="MF_01915"/>
    </source>
</evidence>
<comment type="caution">
    <text evidence="7">The sequence shown here is derived from an EMBL/GenBank/DDBJ whole genome shotgun (WGS) entry which is preliminary data.</text>
</comment>
<name>A0ABW3LT71_9GAMM</name>
<evidence type="ECO:0000256" key="3">
    <source>
        <dbReference type="ARBA" id="ARBA00022692"/>
    </source>
</evidence>
<proteinExistence type="inferred from homology"/>
<evidence type="ECO:0000256" key="2">
    <source>
        <dbReference type="ARBA" id="ARBA00022519"/>
    </source>
</evidence>
<keyword evidence="5 6" id="KW-0472">Membrane</keyword>
<comment type="similarity">
    <text evidence="6">Belongs to the LptC family.</text>
</comment>
<keyword evidence="3 6" id="KW-0812">Transmembrane</keyword>
<accession>A0ABW3LT71</accession>
<organism evidence="7 8">
    <name type="scientific">Pseudoxanthomonas kaohsiungensis</name>
    <dbReference type="NCBI Taxonomy" id="283923"/>
    <lineage>
        <taxon>Bacteria</taxon>
        <taxon>Pseudomonadati</taxon>
        <taxon>Pseudomonadota</taxon>
        <taxon>Gammaproteobacteria</taxon>
        <taxon>Lysobacterales</taxon>
        <taxon>Lysobacteraceae</taxon>
        <taxon>Pseudoxanthomonas</taxon>
    </lineage>
</organism>
<reference evidence="8" key="1">
    <citation type="journal article" date="2019" name="Int. J. Syst. Evol. Microbiol.">
        <title>The Global Catalogue of Microorganisms (GCM) 10K type strain sequencing project: providing services to taxonomists for standard genome sequencing and annotation.</title>
        <authorList>
            <consortium name="The Broad Institute Genomics Platform"/>
            <consortium name="The Broad Institute Genome Sequencing Center for Infectious Disease"/>
            <person name="Wu L."/>
            <person name="Ma J."/>
        </authorList>
    </citation>
    <scope>NUCLEOTIDE SEQUENCE [LARGE SCALE GENOMIC DNA]</scope>
    <source>
        <strain evidence="8">CCUG 55854</strain>
    </source>
</reference>
<evidence type="ECO:0000313" key="8">
    <source>
        <dbReference type="Proteomes" id="UP001597033"/>
    </source>
</evidence>
<dbReference type="RefSeq" id="WP_162377575.1">
    <property type="nucleotide sequence ID" value="NZ_JBHTKN010000001.1"/>
</dbReference>
<keyword evidence="2 6" id="KW-0997">Cell inner membrane</keyword>
<sequence>MSWRKLLGLALLVAAVATGWLAWNRRDRGEPQAAATERSDYVLRDFEMAMLGKDGIESVRLQAPELQRNREDQSLAILQPLFLMPGEDGGWRLAADQGWVNSDGSLARLEGNVKGDSAEGHPVPTTFRTGRLELLPDKHLARTDDRVTLTQPGIMQTGVGFEANLRTQRYKFLSQVKTRYEPSSRR</sequence>
<dbReference type="Pfam" id="PF06835">
    <property type="entry name" value="LptC"/>
    <property type="match status" value="1"/>
</dbReference>
<evidence type="ECO:0000313" key="7">
    <source>
        <dbReference type="EMBL" id="MFD1041328.1"/>
    </source>
</evidence>
<comment type="function">
    <text evidence="6">Involved in the assembly of lipopolysaccharide (LPS). Required for the translocation of LPS from the inner membrane to the outer membrane. Facilitates the transfer of LPS from the inner membrane to the periplasmic protein LptA. Could be a docking site for LptA.</text>
</comment>
<keyword evidence="4 6" id="KW-1133">Transmembrane helix</keyword>
<dbReference type="PANTHER" id="PTHR37481:SF1">
    <property type="entry name" value="LIPOPOLYSACCHARIDE EXPORT SYSTEM PROTEIN LPTC"/>
    <property type="match status" value="1"/>
</dbReference>
<dbReference type="InterPro" id="IPR010664">
    <property type="entry name" value="LipoPS_assembly_LptC-rel"/>
</dbReference>
<keyword evidence="1 6" id="KW-1003">Cell membrane</keyword>
<dbReference type="HAMAP" id="MF_01915">
    <property type="entry name" value="LPS_assembly_LptC"/>
    <property type="match status" value="1"/>
</dbReference>
<dbReference type="NCBIfam" id="TIGR04409">
    <property type="entry name" value="LptC_YrbK"/>
    <property type="match status" value="1"/>
</dbReference>
<dbReference type="Proteomes" id="UP001597033">
    <property type="component" value="Unassembled WGS sequence"/>
</dbReference>